<dbReference type="Pfam" id="PF19934">
    <property type="entry name" value="DUF6397"/>
    <property type="match status" value="1"/>
</dbReference>
<feature type="compositionally biased region" description="Low complexity" evidence="1">
    <location>
        <begin position="301"/>
        <end position="310"/>
    </location>
</feature>
<dbReference type="KEGG" id="sarm:DVA86_04125"/>
<evidence type="ECO:0000313" key="3">
    <source>
        <dbReference type="Proteomes" id="UP000254425"/>
    </source>
</evidence>
<feature type="compositionally biased region" description="Low complexity" evidence="1">
    <location>
        <begin position="265"/>
        <end position="274"/>
    </location>
</feature>
<gene>
    <name evidence="2" type="ORF">DVA86_04125</name>
</gene>
<protein>
    <submittedName>
        <fullName evidence="2">Uncharacterized protein</fullName>
    </submittedName>
</protein>
<dbReference type="InterPro" id="IPR045652">
    <property type="entry name" value="DUF6397"/>
</dbReference>
<keyword evidence="3" id="KW-1185">Reference proteome</keyword>
<organism evidence="2 3">
    <name type="scientific">Streptomyces armeniacus</name>
    <dbReference type="NCBI Taxonomy" id="83291"/>
    <lineage>
        <taxon>Bacteria</taxon>
        <taxon>Bacillati</taxon>
        <taxon>Actinomycetota</taxon>
        <taxon>Actinomycetes</taxon>
        <taxon>Kitasatosporales</taxon>
        <taxon>Streptomycetaceae</taxon>
        <taxon>Streptomyces</taxon>
    </lineage>
</organism>
<sequence>MIDMSETVVPGRAARELGLRPREFELGMQLGEVPTVPGPEGWGRRVPRAALDALKKAEDFPGGLRERLRVVTTVEGAALLEITTGRFGRLARAGCFTPVRFHMNRYRAVVWLYLASELRRFGERRPELLTGQLPPALRTAVDGGADRRPRDWRARRVTQLAGQATSPWERAAARAAVLDEDVLAEAVPDPVERARLAALRPELVSVRSESAAMCEAVKELSTAFDDDEVLRHRLLLAADLEEARRQDEAGEARPRPVAESGAGGRADAPAGGSAESHPEPGSVVGPVDAGRRPTRLRRLLARASGTGRRGPVSRPVS</sequence>
<feature type="region of interest" description="Disordered" evidence="1">
    <location>
        <begin position="244"/>
        <end position="317"/>
    </location>
</feature>
<evidence type="ECO:0000313" key="2">
    <source>
        <dbReference type="EMBL" id="AXK31954.1"/>
    </source>
</evidence>
<evidence type="ECO:0000256" key="1">
    <source>
        <dbReference type="SAM" id="MobiDB-lite"/>
    </source>
</evidence>
<feature type="compositionally biased region" description="Basic and acidic residues" evidence="1">
    <location>
        <begin position="244"/>
        <end position="256"/>
    </location>
</feature>
<dbReference type="EMBL" id="CP031320">
    <property type="protein sequence ID" value="AXK31954.1"/>
    <property type="molecule type" value="Genomic_DNA"/>
</dbReference>
<proteinExistence type="predicted"/>
<name>A0A345XJY8_9ACTN</name>
<accession>A0A345XJY8</accession>
<dbReference type="Proteomes" id="UP000254425">
    <property type="component" value="Chromosome"/>
</dbReference>
<reference evidence="2 3" key="1">
    <citation type="submission" date="2018-07" db="EMBL/GenBank/DDBJ databases">
        <title>Draft genome of the type strain Streptomyces armeniacus ATCC 15676.</title>
        <authorList>
            <person name="Labana P."/>
            <person name="Gosse J.T."/>
            <person name="Boddy C.N."/>
        </authorList>
    </citation>
    <scope>NUCLEOTIDE SEQUENCE [LARGE SCALE GENOMIC DNA]</scope>
    <source>
        <strain evidence="2 3">ATCC 15676</strain>
    </source>
</reference>
<dbReference type="AlphaFoldDB" id="A0A345XJY8"/>